<evidence type="ECO:0000313" key="11">
    <source>
        <dbReference type="EnsemblPlants" id="OMERI02G25360.1"/>
    </source>
</evidence>
<dbReference type="Gene3D" id="3.30.160.60">
    <property type="entry name" value="Classic Zinc Finger"/>
    <property type="match status" value="2"/>
</dbReference>
<dbReference type="PANTHER" id="PTHR31832">
    <property type="entry name" value="B-BOX ZINC FINGER PROTEIN 22"/>
    <property type="match status" value="1"/>
</dbReference>
<dbReference type="Gramene" id="OMERI02G25360.1">
    <property type="protein sequence ID" value="OMERI02G25360.1"/>
    <property type="gene ID" value="OMERI02G25360"/>
</dbReference>
<dbReference type="GO" id="GO:0005634">
    <property type="term" value="C:nucleus"/>
    <property type="evidence" value="ECO:0007669"/>
    <property type="project" value="UniProtKB-SubCell"/>
</dbReference>
<keyword evidence="12" id="KW-1185">Reference proteome</keyword>
<dbReference type="InterPro" id="IPR051979">
    <property type="entry name" value="B-box_zinc_finger"/>
</dbReference>
<dbReference type="AlphaFoldDB" id="A0A0E0CP39"/>
<evidence type="ECO:0000313" key="12">
    <source>
        <dbReference type="Proteomes" id="UP000008021"/>
    </source>
</evidence>
<feature type="domain" description="B box-type" evidence="10">
    <location>
        <begin position="1"/>
        <end position="47"/>
    </location>
</feature>
<evidence type="ECO:0000256" key="1">
    <source>
        <dbReference type="ARBA" id="ARBA00004123"/>
    </source>
</evidence>
<keyword evidence="2" id="KW-0479">Metal-binding</keyword>
<keyword evidence="4 9" id="KW-0863">Zinc-finger</keyword>
<name>A0A0E0CP39_9ORYZ</name>
<reference evidence="11" key="2">
    <citation type="submission" date="2018-05" db="EMBL/GenBank/DDBJ databases">
        <title>OmerRS3 (Oryza meridionalis Reference Sequence Version 3).</title>
        <authorList>
            <person name="Zhang J."/>
            <person name="Kudrna D."/>
            <person name="Lee S."/>
            <person name="Talag J."/>
            <person name="Welchert J."/>
            <person name="Wing R.A."/>
        </authorList>
    </citation>
    <scope>NUCLEOTIDE SEQUENCE [LARGE SCALE GENOMIC DNA]</scope>
    <source>
        <strain evidence="11">cv. OR44</strain>
    </source>
</reference>
<keyword evidence="7" id="KW-0804">Transcription</keyword>
<dbReference type="CDD" id="cd19821">
    <property type="entry name" value="Bbox1_BBX-like"/>
    <property type="match status" value="4"/>
</dbReference>
<dbReference type="InterPro" id="IPR049808">
    <property type="entry name" value="CONSTANS-like_Bbox1"/>
</dbReference>
<keyword evidence="3" id="KW-0677">Repeat</keyword>
<sequence>MKVQCDVCAAEAASVFCCADEAALCDACDRRVHRANKLAGKHRRFSLLNPSASGRSPTSTTAPLCDICQEKRGFLFCKEDRAILCRECDVPVHTTSELTMRHSRYLLTGVRLSSEPAASPVPPSEEENSSSFCCSADDARKREEERAIAVVRTLGEKKGRARARAPERQGRMKVQCDVCAAEAASVFCCADEAALCDACDRRVHRANKLAGKHRRFSLLNPSASGRSPTSTTAPLCDICQEKRGFLFCKEDRAILCRECDVPVHTTSELTMRHSRYLLTGVRLSSEPAASPVPPSEEENSSSFCCSADDAVPAPAPAMSHGGSSGSSSISEYLTTLPGWHVEDFLVDDATAEAAAAAATSSGISANGPCQGVTRIGGLQESAGYPAWMAQQQLCCDSLVAGDAAAASRERWVPQMYADQLAAGSKRSRTSTASSYSYW</sequence>
<feature type="domain" description="B box-type" evidence="10">
    <location>
        <begin position="171"/>
        <end position="218"/>
    </location>
</feature>
<keyword evidence="8" id="KW-0539">Nucleus</keyword>
<dbReference type="HOGENOM" id="CLU_626106_0_0_1"/>
<dbReference type="GO" id="GO:0008270">
    <property type="term" value="F:zinc ion binding"/>
    <property type="evidence" value="ECO:0007669"/>
    <property type="project" value="UniProtKB-KW"/>
</dbReference>
<feature type="domain" description="B box-type" evidence="10">
    <location>
        <begin position="60"/>
        <end position="107"/>
    </location>
</feature>
<reference evidence="11" key="1">
    <citation type="submission" date="2015-04" db="UniProtKB">
        <authorList>
            <consortium name="EnsemblPlants"/>
        </authorList>
    </citation>
    <scope>IDENTIFICATION</scope>
</reference>
<dbReference type="Pfam" id="PF00643">
    <property type="entry name" value="zf-B_box"/>
    <property type="match status" value="4"/>
</dbReference>
<evidence type="ECO:0000256" key="3">
    <source>
        <dbReference type="ARBA" id="ARBA00022737"/>
    </source>
</evidence>
<dbReference type="STRING" id="40149.A0A0E0CP39"/>
<dbReference type="PROSITE" id="PS50119">
    <property type="entry name" value="ZF_BBOX"/>
    <property type="match status" value="4"/>
</dbReference>
<accession>A0A0E0CP39</accession>
<evidence type="ECO:0000256" key="7">
    <source>
        <dbReference type="ARBA" id="ARBA00023163"/>
    </source>
</evidence>
<dbReference type="EnsemblPlants" id="OMERI02G25360.1">
    <property type="protein sequence ID" value="OMERI02G25360.1"/>
    <property type="gene ID" value="OMERI02G25360"/>
</dbReference>
<dbReference type="GO" id="GO:0009640">
    <property type="term" value="P:photomorphogenesis"/>
    <property type="evidence" value="ECO:0007669"/>
    <property type="project" value="TreeGrafter"/>
</dbReference>
<dbReference type="SMART" id="SM00336">
    <property type="entry name" value="BBOX"/>
    <property type="match status" value="4"/>
</dbReference>
<evidence type="ECO:0000256" key="6">
    <source>
        <dbReference type="ARBA" id="ARBA00023015"/>
    </source>
</evidence>
<evidence type="ECO:0000256" key="9">
    <source>
        <dbReference type="PROSITE-ProRule" id="PRU00024"/>
    </source>
</evidence>
<dbReference type="GO" id="GO:0000976">
    <property type="term" value="F:transcription cis-regulatory region binding"/>
    <property type="evidence" value="ECO:0007669"/>
    <property type="project" value="UniProtKB-ARBA"/>
</dbReference>
<comment type="subcellular location">
    <subcellularLocation>
        <location evidence="1">Nucleus</location>
    </subcellularLocation>
</comment>
<dbReference type="FunFam" id="3.30.160.60:FF:000856">
    <property type="entry name" value="B-box zinc finger protein 21"/>
    <property type="match status" value="2"/>
</dbReference>
<evidence type="ECO:0000256" key="5">
    <source>
        <dbReference type="ARBA" id="ARBA00022833"/>
    </source>
</evidence>
<keyword evidence="6" id="KW-0805">Transcription regulation</keyword>
<organism evidence="11">
    <name type="scientific">Oryza meridionalis</name>
    <dbReference type="NCBI Taxonomy" id="40149"/>
    <lineage>
        <taxon>Eukaryota</taxon>
        <taxon>Viridiplantae</taxon>
        <taxon>Streptophyta</taxon>
        <taxon>Embryophyta</taxon>
        <taxon>Tracheophyta</taxon>
        <taxon>Spermatophyta</taxon>
        <taxon>Magnoliopsida</taxon>
        <taxon>Liliopsida</taxon>
        <taxon>Poales</taxon>
        <taxon>Poaceae</taxon>
        <taxon>BOP clade</taxon>
        <taxon>Oryzoideae</taxon>
        <taxon>Oryzeae</taxon>
        <taxon>Oryzinae</taxon>
        <taxon>Oryza</taxon>
    </lineage>
</organism>
<evidence type="ECO:0000256" key="2">
    <source>
        <dbReference type="ARBA" id="ARBA00022723"/>
    </source>
</evidence>
<dbReference type="GO" id="GO:0006355">
    <property type="term" value="P:regulation of DNA-templated transcription"/>
    <property type="evidence" value="ECO:0007669"/>
    <property type="project" value="TreeGrafter"/>
</dbReference>
<dbReference type="PANTHER" id="PTHR31832:SF52">
    <property type="entry name" value="B-BOX ZINC FINGER PROTEIN 21"/>
    <property type="match status" value="1"/>
</dbReference>
<proteinExistence type="predicted"/>
<protein>
    <recommendedName>
        <fullName evidence="10">B box-type domain-containing protein</fullName>
    </recommendedName>
</protein>
<evidence type="ECO:0000256" key="4">
    <source>
        <dbReference type="ARBA" id="ARBA00022771"/>
    </source>
</evidence>
<dbReference type="Proteomes" id="UP000008021">
    <property type="component" value="Chromosome 2"/>
</dbReference>
<keyword evidence="5" id="KW-0862">Zinc</keyword>
<evidence type="ECO:0000259" key="10">
    <source>
        <dbReference type="PROSITE" id="PS50119"/>
    </source>
</evidence>
<feature type="domain" description="B box-type" evidence="10">
    <location>
        <begin position="231"/>
        <end position="278"/>
    </location>
</feature>
<dbReference type="InterPro" id="IPR000315">
    <property type="entry name" value="Znf_B-box"/>
</dbReference>
<evidence type="ECO:0000256" key="8">
    <source>
        <dbReference type="ARBA" id="ARBA00023242"/>
    </source>
</evidence>